<proteinExistence type="inferred from homology"/>
<comment type="similarity">
    <text evidence="1 5">Belongs to the N(4)/N(6)-methyltransferase family.</text>
</comment>
<dbReference type="GO" id="GO:0003677">
    <property type="term" value="F:DNA binding"/>
    <property type="evidence" value="ECO:0007669"/>
    <property type="project" value="InterPro"/>
</dbReference>
<dbReference type="SMART" id="SM00470">
    <property type="entry name" value="ParB"/>
    <property type="match status" value="1"/>
</dbReference>
<dbReference type="InterPro" id="IPR029063">
    <property type="entry name" value="SAM-dependent_MTases_sf"/>
</dbReference>
<evidence type="ECO:0000313" key="8">
    <source>
        <dbReference type="Proteomes" id="UP000033658"/>
    </source>
</evidence>
<evidence type="ECO:0000256" key="3">
    <source>
        <dbReference type="ARBA" id="ARBA00022679"/>
    </source>
</evidence>
<keyword evidence="2 7" id="KW-0489">Methyltransferase</keyword>
<dbReference type="PANTHER" id="PTHR13370:SF3">
    <property type="entry name" value="TRNA (GUANINE(10)-N2)-METHYLTRANSFERASE HOMOLOG"/>
    <property type="match status" value="1"/>
</dbReference>
<dbReference type="Gene3D" id="3.90.1530.10">
    <property type="entry name" value="Conserved hypothetical protein from pyrococcus furiosus pfu- 392566-001, ParB domain"/>
    <property type="match status" value="1"/>
</dbReference>
<dbReference type="PANTHER" id="PTHR13370">
    <property type="entry name" value="RNA METHYLASE-RELATED"/>
    <property type="match status" value="1"/>
</dbReference>
<dbReference type="PROSITE" id="PS00092">
    <property type="entry name" value="N6_MTASE"/>
    <property type="match status" value="1"/>
</dbReference>
<dbReference type="InterPro" id="IPR036086">
    <property type="entry name" value="ParB/Sulfiredoxin_sf"/>
</dbReference>
<dbReference type="AlphaFoldDB" id="A0AAW3H7W1"/>
<gene>
    <name evidence="7" type="primary">dpnA</name>
    <name evidence="7" type="ORF">TZ86_00753</name>
</gene>
<dbReference type="EMBL" id="JYGL01000001">
    <property type="protein sequence ID" value="KJQ58908.1"/>
    <property type="molecule type" value="Genomic_DNA"/>
</dbReference>
<dbReference type="REBASE" id="114846">
    <property type="entry name" value="M.SgoG9BORF753P"/>
</dbReference>
<protein>
    <recommendedName>
        <fullName evidence="5">Methyltransferase</fullName>
        <ecNumber evidence="5">2.1.1.-</ecNumber>
    </recommendedName>
</protein>
<dbReference type="InterPro" id="IPR002052">
    <property type="entry name" value="DNA_methylase_N6_adenine_CS"/>
</dbReference>
<dbReference type="SUPFAM" id="SSF53335">
    <property type="entry name" value="S-adenosyl-L-methionine-dependent methyltransferases"/>
    <property type="match status" value="1"/>
</dbReference>
<accession>A0AAW3H7W1</accession>
<evidence type="ECO:0000256" key="2">
    <source>
        <dbReference type="ARBA" id="ARBA00022603"/>
    </source>
</evidence>
<dbReference type="RefSeq" id="WP_045503507.1">
    <property type="nucleotide sequence ID" value="NZ_JYGL01000001.1"/>
</dbReference>
<dbReference type="Pfam" id="PF01555">
    <property type="entry name" value="N6_N4_Mtase"/>
    <property type="match status" value="1"/>
</dbReference>
<evidence type="ECO:0000259" key="6">
    <source>
        <dbReference type="SMART" id="SM00470"/>
    </source>
</evidence>
<dbReference type="Proteomes" id="UP000033658">
    <property type="component" value="Unassembled WGS sequence"/>
</dbReference>
<reference evidence="7 8" key="1">
    <citation type="submission" date="2015-02" db="EMBL/GenBank/DDBJ databases">
        <title>Evolution of amylase-binding proteins of oral streptococcal species.</title>
        <authorList>
            <person name="Haase E.M."/>
        </authorList>
    </citation>
    <scope>NUCLEOTIDE SEQUENCE [LARGE SCALE GENOMIC DNA]</scope>
    <source>
        <strain evidence="7 8">G9B</strain>
    </source>
</reference>
<dbReference type="GO" id="GO:0032259">
    <property type="term" value="P:methylation"/>
    <property type="evidence" value="ECO:0007669"/>
    <property type="project" value="UniProtKB-KW"/>
</dbReference>
<keyword evidence="4" id="KW-0680">Restriction system</keyword>
<comment type="caution">
    <text evidence="7">The sequence shown here is derived from an EMBL/GenBank/DDBJ whole genome shotgun (WGS) entry which is preliminary data.</text>
</comment>
<dbReference type="GO" id="GO:0005737">
    <property type="term" value="C:cytoplasm"/>
    <property type="evidence" value="ECO:0007669"/>
    <property type="project" value="TreeGrafter"/>
</dbReference>
<dbReference type="GO" id="GO:0008170">
    <property type="term" value="F:N-methyltransferase activity"/>
    <property type="evidence" value="ECO:0007669"/>
    <property type="project" value="InterPro"/>
</dbReference>
<dbReference type="InterPro" id="IPR015840">
    <property type="entry name" value="DNA_MeTrfase_ParB"/>
</dbReference>
<keyword evidence="3 7" id="KW-0808">Transferase</keyword>
<dbReference type="Pfam" id="PF02195">
    <property type="entry name" value="ParB_N"/>
    <property type="match status" value="1"/>
</dbReference>
<feature type="domain" description="ParB-like N-terminal" evidence="6">
    <location>
        <begin position="10"/>
        <end position="99"/>
    </location>
</feature>
<name>A0AAW3H7W1_STRGN</name>
<evidence type="ECO:0000256" key="5">
    <source>
        <dbReference type="RuleBase" id="RU362026"/>
    </source>
</evidence>
<dbReference type="SUPFAM" id="SSF110849">
    <property type="entry name" value="ParB/Sulfiredoxin"/>
    <property type="match status" value="1"/>
</dbReference>
<sequence>MKVTQDMTWVSLSIDSLKPAAYNPRKKLKKGDKEYEKIKKSIVEFGYVDPIIVNFDGTVIGGHQRLTVLSDLGYKEVQCVQVQIKDENKVKALNVALNKITGAWNEELLADLMVDLQDADFNLDLTGFEAPEIDQLFSKVHNKEVKEDDFDVDEELIKPTISKQGDIWHLGKHRVICGDSTNPETYQLLLEDKKANLVVTDPPYNVNVEETAGKIKNDDMSDADFYQFLFNMFVNVEQSMEDDASIYVFHADTEGLNFRRAFKDAGFYLSGCCVWKKNALVLGRSPYQWQHEPVLYGWKQKGKHQWFSDRKQTTIWEYNRPKSSKEHPTMKPVQLMAYPIQNSSMRGTLVLDPFLGSGSTLIAADQTGRICYGIELDEKFVDVIVKRYMEARENTDVKLIREGRTLSFEEAVSEYEKEKSEI</sequence>
<dbReference type="Gene3D" id="3.40.50.150">
    <property type="entry name" value="Vaccinia Virus protein VP39"/>
    <property type="match status" value="1"/>
</dbReference>
<dbReference type="EC" id="2.1.1.-" evidence="5"/>
<evidence type="ECO:0000256" key="1">
    <source>
        <dbReference type="ARBA" id="ARBA00006594"/>
    </source>
</evidence>
<dbReference type="InterPro" id="IPR002941">
    <property type="entry name" value="DNA_methylase_N4/N6"/>
</dbReference>
<evidence type="ECO:0000313" key="7">
    <source>
        <dbReference type="EMBL" id="KJQ58908.1"/>
    </source>
</evidence>
<dbReference type="InterPro" id="IPR001091">
    <property type="entry name" value="RM_Methyltransferase"/>
</dbReference>
<dbReference type="PRINTS" id="PR00508">
    <property type="entry name" value="S21N4MTFRASE"/>
</dbReference>
<dbReference type="PIRSF" id="PIRSF036758">
    <property type="entry name" value="Aden_M_ParB"/>
    <property type="match status" value="1"/>
</dbReference>
<dbReference type="CDD" id="cd16401">
    <property type="entry name" value="ParB_N_like_MT"/>
    <property type="match status" value="1"/>
</dbReference>
<dbReference type="GO" id="GO:0009307">
    <property type="term" value="P:DNA restriction-modification system"/>
    <property type="evidence" value="ECO:0007669"/>
    <property type="project" value="UniProtKB-KW"/>
</dbReference>
<dbReference type="InterPro" id="IPR003115">
    <property type="entry name" value="ParB_N"/>
</dbReference>
<organism evidence="7 8">
    <name type="scientific">Streptococcus gordonii</name>
    <dbReference type="NCBI Taxonomy" id="1302"/>
    <lineage>
        <taxon>Bacteria</taxon>
        <taxon>Bacillati</taxon>
        <taxon>Bacillota</taxon>
        <taxon>Bacilli</taxon>
        <taxon>Lactobacillales</taxon>
        <taxon>Streptococcaceae</taxon>
        <taxon>Streptococcus</taxon>
    </lineage>
</organism>
<evidence type="ECO:0000256" key="4">
    <source>
        <dbReference type="ARBA" id="ARBA00022747"/>
    </source>
</evidence>